<keyword evidence="4" id="KW-1185">Reference proteome</keyword>
<dbReference type="AlphaFoldDB" id="A0AAX2UIJ0"/>
<dbReference type="KEGG" id="chv:CHELV3228_0113"/>
<accession>A0AAX2UIJ0</accession>
<evidence type="ECO:0000313" key="2">
    <source>
        <dbReference type="EMBL" id="TXK60908.1"/>
    </source>
</evidence>
<name>A0AAX2UIJ0_9BACT</name>
<dbReference type="Proteomes" id="UP000306813">
    <property type="component" value="Unassembled WGS sequence"/>
</dbReference>
<evidence type="ECO:0000313" key="4">
    <source>
        <dbReference type="Proteomes" id="UP000321317"/>
    </source>
</evidence>
<protein>
    <recommendedName>
        <fullName evidence="5">Toxin-antitoxin system, antitoxin component</fullName>
    </recommendedName>
</protein>
<dbReference type="GeneID" id="52036038"/>
<dbReference type="EMBL" id="VDBS01000089">
    <property type="protein sequence ID" value="TNB55133.1"/>
    <property type="molecule type" value="Genomic_DNA"/>
</dbReference>
<gene>
    <name evidence="1" type="ORF">FDW42_09605</name>
    <name evidence="2" type="ORF">FVD16_00550</name>
</gene>
<evidence type="ECO:0000313" key="1">
    <source>
        <dbReference type="EMBL" id="TNB55133.1"/>
    </source>
</evidence>
<reference evidence="2 4" key="2">
    <citation type="submission" date="2019-08" db="EMBL/GenBank/DDBJ databases">
        <title>Rapid identification of Enteric Bacteria from Whole Genome Sequences (WGS) using Average Nucleotide Identity (ANI).</title>
        <authorList>
            <person name="Lane C."/>
        </authorList>
    </citation>
    <scope>NUCLEOTIDE SEQUENCE [LARGE SCALE GENOMIC DNA]</scope>
    <source>
        <strain evidence="2 4">D4984</strain>
    </source>
</reference>
<evidence type="ECO:0008006" key="5">
    <source>
        <dbReference type="Google" id="ProtNLM"/>
    </source>
</evidence>
<evidence type="ECO:0000313" key="3">
    <source>
        <dbReference type="Proteomes" id="UP000306813"/>
    </source>
</evidence>
<organism evidence="1 3">
    <name type="scientific">Campylobacter helveticus</name>
    <dbReference type="NCBI Taxonomy" id="28898"/>
    <lineage>
        <taxon>Bacteria</taxon>
        <taxon>Pseudomonadati</taxon>
        <taxon>Campylobacterota</taxon>
        <taxon>Epsilonproteobacteria</taxon>
        <taxon>Campylobacterales</taxon>
        <taxon>Campylobacteraceae</taxon>
        <taxon>Campylobacter</taxon>
    </lineage>
</organism>
<dbReference type="RefSeq" id="WP_082199061.1">
    <property type="nucleotide sequence ID" value="NZ_CAUWMG010000061.1"/>
</dbReference>
<dbReference type="EMBL" id="VRMA01000002">
    <property type="protein sequence ID" value="TXK60908.1"/>
    <property type="molecule type" value="Genomic_DNA"/>
</dbReference>
<reference evidence="1 3" key="1">
    <citation type="submission" date="2019-05" db="EMBL/GenBank/DDBJ databases">
        <title>Draft genomes of eight strains of Campylobacter helveticus isolated from cats and a dog in New Zealand.</title>
        <authorList>
            <person name="Bojanic K."/>
            <person name="Midwinter A.C."/>
            <person name="Biggs P.J."/>
            <person name="Acke E."/>
            <person name="Cornelius A.J."/>
            <person name="Marshall J.C."/>
        </authorList>
    </citation>
    <scope>NUCLEOTIDE SEQUENCE [LARGE SCALE GENOMIC DNA]</scope>
    <source>
        <strain evidence="1 3">ACP123b</strain>
    </source>
</reference>
<dbReference type="Proteomes" id="UP000321317">
    <property type="component" value="Unassembled WGS sequence"/>
</dbReference>
<comment type="caution">
    <text evidence="1">The sequence shown here is derived from an EMBL/GenBank/DDBJ whole genome shotgun (WGS) entry which is preliminary data.</text>
</comment>
<proteinExistence type="predicted"/>
<sequence>MKNCGITIKNFDESFLPIFEAMAKSIQAEYKLLSTKTKTQKKQVLTENGYTPEFEAKMLKEAKDIKENPHLYKSYKNVDKMFKDILND</sequence>